<evidence type="ECO:0000256" key="1">
    <source>
        <dbReference type="SAM" id="MobiDB-lite"/>
    </source>
</evidence>
<name>A0AAV1D7F7_OLDCO</name>
<dbReference type="Proteomes" id="UP001161247">
    <property type="component" value="Chromosome 4"/>
</dbReference>
<evidence type="ECO:0000313" key="3">
    <source>
        <dbReference type="Proteomes" id="UP001161247"/>
    </source>
</evidence>
<gene>
    <name evidence="2" type="ORF">OLC1_LOCUS12683</name>
</gene>
<keyword evidence="3" id="KW-1185">Reference proteome</keyword>
<sequence>MEKIFCDVIGLFDWETFVDMKKFLHLHDRVLQWDDAAGEEAFRSVKDRFYSLVTLFVHQNKRFPNRDEVISGLHPPDDINSWADKYIDEIDWDAEVGPELLDDDPDELLDMVSQLVDTTTRKRSPEEHVVEFGDEFYEDHGFSIGRGKDFEGDLKESGNPKKSRNRRANNITLQL</sequence>
<dbReference type="EMBL" id="OX459121">
    <property type="protein sequence ID" value="CAI9103548.1"/>
    <property type="molecule type" value="Genomic_DNA"/>
</dbReference>
<evidence type="ECO:0000313" key="2">
    <source>
        <dbReference type="EMBL" id="CAI9103548.1"/>
    </source>
</evidence>
<organism evidence="2 3">
    <name type="scientific">Oldenlandia corymbosa var. corymbosa</name>
    <dbReference type="NCBI Taxonomy" id="529605"/>
    <lineage>
        <taxon>Eukaryota</taxon>
        <taxon>Viridiplantae</taxon>
        <taxon>Streptophyta</taxon>
        <taxon>Embryophyta</taxon>
        <taxon>Tracheophyta</taxon>
        <taxon>Spermatophyta</taxon>
        <taxon>Magnoliopsida</taxon>
        <taxon>eudicotyledons</taxon>
        <taxon>Gunneridae</taxon>
        <taxon>Pentapetalae</taxon>
        <taxon>asterids</taxon>
        <taxon>lamiids</taxon>
        <taxon>Gentianales</taxon>
        <taxon>Rubiaceae</taxon>
        <taxon>Rubioideae</taxon>
        <taxon>Spermacoceae</taxon>
        <taxon>Hedyotis-Oldenlandia complex</taxon>
        <taxon>Oldenlandia</taxon>
    </lineage>
</organism>
<dbReference type="PANTHER" id="PTHR34567:SF3">
    <property type="entry name" value="FK506-BINDING-LIKE PROTEIN"/>
    <property type="match status" value="1"/>
</dbReference>
<reference evidence="2" key="1">
    <citation type="submission" date="2023-03" db="EMBL/GenBank/DDBJ databases">
        <authorList>
            <person name="Julca I."/>
        </authorList>
    </citation>
    <scope>NUCLEOTIDE SEQUENCE</scope>
</reference>
<dbReference type="AlphaFoldDB" id="A0AAV1D7F7"/>
<feature type="compositionally biased region" description="Basic and acidic residues" evidence="1">
    <location>
        <begin position="144"/>
        <end position="159"/>
    </location>
</feature>
<protein>
    <submittedName>
        <fullName evidence="2">OLC1v1002051C1</fullName>
    </submittedName>
</protein>
<proteinExistence type="predicted"/>
<feature type="region of interest" description="Disordered" evidence="1">
    <location>
        <begin position="144"/>
        <end position="169"/>
    </location>
</feature>
<accession>A0AAV1D7F7</accession>
<dbReference type="PANTHER" id="PTHR34567">
    <property type="entry name" value="FK506-BINDING-LIKE PROTEIN"/>
    <property type="match status" value="1"/>
</dbReference>